<dbReference type="Proteomes" id="UP000223759">
    <property type="component" value="Unassembled WGS sequence"/>
</dbReference>
<evidence type="ECO:0000313" key="3">
    <source>
        <dbReference type="Proteomes" id="UP000223759"/>
    </source>
</evidence>
<protein>
    <submittedName>
        <fullName evidence="2">Polymer-forming protein</fullName>
    </submittedName>
</protein>
<keyword evidence="3" id="KW-1185">Reference proteome</keyword>
<dbReference type="InterPro" id="IPR007607">
    <property type="entry name" value="BacA/B"/>
</dbReference>
<proteinExistence type="inferred from homology"/>
<gene>
    <name evidence="2" type="ORF">SAMN05216526_0058</name>
</gene>
<comment type="similarity">
    <text evidence="1">Belongs to the bactofilin family.</text>
</comment>
<dbReference type="EMBL" id="FTPK01000001">
    <property type="protein sequence ID" value="SIT65610.1"/>
    <property type="molecule type" value="Genomic_DNA"/>
</dbReference>
<reference evidence="2 3" key="1">
    <citation type="submission" date="2017-01" db="EMBL/GenBank/DDBJ databases">
        <authorList>
            <person name="Mah S.A."/>
            <person name="Swanson W.J."/>
            <person name="Moy G.W."/>
            <person name="Vacquier V.D."/>
        </authorList>
    </citation>
    <scope>NUCLEOTIDE SEQUENCE [LARGE SCALE GENOMIC DNA]</scope>
    <source>
        <strain evidence="2 3">M9</strain>
    </source>
</reference>
<dbReference type="OrthoDB" id="5294247at2"/>
<dbReference type="STRING" id="233100.SAMN05216526_0058"/>
<organism evidence="2 3">
    <name type="scientific">Ectothiorhodosinus mongolicus</name>
    <dbReference type="NCBI Taxonomy" id="233100"/>
    <lineage>
        <taxon>Bacteria</taxon>
        <taxon>Pseudomonadati</taxon>
        <taxon>Pseudomonadota</taxon>
        <taxon>Gammaproteobacteria</taxon>
        <taxon>Chromatiales</taxon>
        <taxon>Ectothiorhodospiraceae</taxon>
        <taxon>Ectothiorhodosinus</taxon>
    </lineage>
</organism>
<evidence type="ECO:0000256" key="1">
    <source>
        <dbReference type="ARBA" id="ARBA00044755"/>
    </source>
</evidence>
<name>A0A1R3VLZ4_9GAMM</name>
<dbReference type="AlphaFoldDB" id="A0A1R3VLZ4"/>
<dbReference type="PANTHER" id="PTHR35024">
    <property type="entry name" value="HYPOTHETICAL CYTOSOLIC PROTEIN"/>
    <property type="match status" value="1"/>
</dbReference>
<dbReference type="RefSeq" id="WP_076753952.1">
    <property type="nucleotide sequence ID" value="NZ_CP023018.1"/>
</dbReference>
<sequence length="112" mass="11694">MSATEKGNLVIGQGAKIKGDIQAPGMVTIAGTVTGKLRGKSVQVTQSGRVEGELHGDQVEIEGIVSDAITAKQNLRVRASAQVMGNVHYGSIEIQNGARIDGQLIAEQKARS</sequence>
<evidence type="ECO:0000313" key="2">
    <source>
        <dbReference type="EMBL" id="SIT65610.1"/>
    </source>
</evidence>
<accession>A0A1R3VLZ4</accession>
<dbReference type="PANTHER" id="PTHR35024:SF4">
    <property type="entry name" value="POLYMER-FORMING CYTOSKELETAL PROTEIN"/>
    <property type="match status" value="1"/>
</dbReference>
<dbReference type="Pfam" id="PF04519">
    <property type="entry name" value="Bactofilin"/>
    <property type="match status" value="1"/>
</dbReference>